<gene>
    <name evidence="3" type="ORF">COV24_02585</name>
</gene>
<dbReference type="Pfam" id="PF02517">
    <property type="entry name" value="Rce1-like"/>
    <property type="match status" value="1"/>
</dbReference>
<evidence type="ECO:0000313" key="4">
    <source>
        <dbReference type="Proteomes" id="UP000230214"/>
    </source>
</evidence>
<dbReference type="GO" id="GO:0004175">
    <property type="term" value="F:endopeptidase activity"/>
    <property type="evidence" value="ECO:0007669"/>
    <property type="project" value="UniProtKB-ARBA"/>
</dbReference>
<feature type="transmembrane region" description="Helical" evidence="1">
    <location>
        <begin position="193"/>
        <end position="215"/>
    </location>
</feature>
<dbReference type="PANTHER" id="PTHR36435">
    <property type="entry name" value="SLR1288 PROTEIN"/>
    <property type="match status" value="1"/>
</dbReference>
<feature type="transmembrane region" description="Helical" evidence="1">
    <location>
        <begin position="35"/>
        <end position="55"/>
    </location>
</feature>
<dbReference type="AlphaFoldDB" id="A0A2H0RAT5"/>
<dbReference type="EMBL" id="PCXU01000023">
    <property type="protein sequence ID" value="PIR43466.1"/>
    <property type="molecule type" value="Genomic_DNA"/>
</dbReference>
<protein>
    <recommendedName>
        <fullName evidence="2">CAAX prenyl protease 2/Lysostaphin resistance protein A-like domain-containing protein</fullName>
    </recommendedName>
</protein>
<keyword evidence="1" id="KW-0472">Membrane</keyword>
<keyword evidence="1" id="KW-1133">Transmembrane helix</keyword>
<keyword evidence="1" id="KW-0812">Transmembrane</keyword>
<dbReference type="Proteomes" id="UP000230214">
    <property type="component" value="Unassembled WGS sequence"/>
</dbReference>
<evidence type="ECO:0000313" key="3">
    <source>
        <dbReference type="EMBL" id="PIR43466.1"/>
    </source>
</evidence>
<name>A0A2H0RAT5_UNCKA</name>
<proteinExistence type="predicted"/>
<accession>A0A2H0RAT5</accession>
<sequence>MQRLTKKDMLIVLSFLAIWFPLIYLREYINIPLDMWIYIVSIGELILLIPLIYLYKKNNWTSKTLGFKKFRLRGCFLIFVLLIFSFSINIVYSIILGNFKINTQIDLRPIIKMLSNYQIFILVFGGTIIAPFAEELYFRSLIFKTLSVKSNYIIAAILSSILFASAHLYIPSFLPIFVLGFMFSYLYKQTKSIWPSIIMHSANNLIAFITTIILAKFS</sequence>
<feature type="transmembrane region" description="Helical" evidence="1">
    <location>
        <begin position="76"/>
        <end position="95"/>
    </location>
</feature>
<feature type="transmembrane region" description="Helical" evidence="1">
    <location>
        <begin position="154"/>
        <end position="187"/>
    </location>
</feature>
<dbReference type="InterPro" id="IPR052710">
    <property type="entry name" value="CAAX_protease"/>
</dbReference>
<dbReference type="InterPro" id="IPR003675">
    <property type="entry name" value="Rce1/LyrA-like_dom"/>
</dbReference>
<feature type="transmembrane region" description="Helical" evidence="1">
    <location>
        <begin position="115"/>
        <end position="133"/>
    </location>
</feature>
<evidence type="ECO:0000256" key="1">
    <source>
        <dbReference type="SAM" id="Phobius"/>
    </source>
</evidence>
<reference evidence="3 4" key="1">
    <citation type="submission" date="2017-09" db="EMBL/GenBank/DDBJ databases">
        <title>Depth-based differentiation of microbial function through sediment-hosted aquifers and enrichment of novel symbionts in the deep terrestrial subsurface.</title>
        <authorList>
            <person name="Probst A.J."/>
            <person name="Ladd B."/>
            <person name="Jarett J.K."/>
            <person name="Geller-Mcgrath D.E."/>
            <person name="Sieber C.M."/>
            <person name="Emerson J.B."/>
            <person name="Anantharaman K."/>
            <person name="Thomas B.C."/>
            <person name="Malmstrom R."/>
            <person name="Stieglmeier M."/>
            <person name="Klingl A."/>
            <person name="Woyke T."/>
            <person name="Ryan C.M."/>
            <person name="Banfield J.F."/>
        </authorList>
    </citation>
    <scope>NUCLEOTIDE SEQUENCE [LARGE SCALE GENOMIC DNA]</scope>
    <source>
        <strain evidence="3">CG10_big_fil_rev_8_21_14_0_10_32_10</strain>
    </source>
</reference>
<comment type="caution">
    <text evidence="3">The sequence shown here is derived from an EMBL/GenBank/DDBJ whole genome shotgun (WGS) entry which is preliminary data.</text>
</comment>
<evidence type="ECO:0000259" key="2">
    <source>
        <dbReference type="Pfam" id="PF02517"/>
    </source>
</evidence>
<dbReference type="GO" id="GO:0080120">
    <property type="term" value="P:CAAX-box protein maturation"/>
    <property type="evidence" value="ECO:0007669"/>
    <property type="project" value="UniProtKB-ARBA"/>
</dbReference>
<dbReference type="PANTHER" id="PTHR36435:SF1">
    <property type="entry name" value="CAAX AMINO TERMINAL PROTEASE FAMILY PROTEIN"/>
    <property type="match status" value="1"/>
</dbReference>
<organism evidence="3 4">
    <name type="scientific">candidate division WWE3 bacterium CG10_big_fil_rev_8_21_14_0_10_32_10</name>
    <dbReference type="NCBI Taxonomy" id="1975090"/>
    <lineage>
        <taxon>Bacteria</taxon>
        <taxon>Katanobacteria</taxon>
    </lineage>
</organism>
<feature type="domain" description="CAAX prenyl protease 2/Lysostaphin resistance protein A-like" evidence="2">
    <location>
        <begin position="119"/>
        <end position="206"/>
    </location>
</feature>